<dbReference type="Proteomes" id="UP000234681">
    <property type="component" value="Chromosome 5"/>
</dbReference>
<proteinExistence type="predicted"/>
<gene>
    <name evidence="1" type="ORF">rCG_54828</name>
</gene>
<reference evidence="2" key="1">
    <citation type="submission" date="2005-09" db="EMBL/GenBank/DDBJ databases">
        <authorList>
            <person name="Mural R.J."/>
            <person name="Li P.W."/>
            <person name="Adams M.D."/>
            <person name="Amanatides P.G."/>
            <person name="Baden-Tillson H."/>
            <person name="Barnstead M."/>
            <person name="Chin S.H."/>
            <person name="Dew I."/>
            <person name="Evans C.A."/>
            <person name="Ferriera S."/>
            <person name="Flanigan M."/>
            <person name="Fosler C."/>
            <person name="Glodek A."/>
            <person name="Gu Z."/>
            <person name="Holt R.A."/>
            <person name="Jennings D."/>
            <person name="Kraft C.L."/>
            <person name="Lu F."/>
            <person name="Nguyen T."/>
            <person name="Nusskern D.R."/>
            <person name="Pfannkoch C.M."/>
            <person name="Sitter C."/>
            <person name="Sutton G.G."/>
            <person name="Venter J.C."/>
            <person name="Wang Z."/>
            <person name="Woodage T."/>
            <person name="Zheng X.H."/>
            <person name="Zhong F."/>
        </authorList>
    </citation>
    <scope>NUCLEOTIDE SEQUENCE [LARGE SCALE GENOMIC DNA]</scope>
    <source>
        <strain>BN</strain>
        <strain evidence="2">Sprague-Dawley</strain>
    </source>
</reference>
<dbReference type="EMBL" id="CH473962">
    <property type="protein sequence ID" value="EDL98792.1"/>
    <property type="molecule type" value="Genomic_DNA"/>
</dbReference>
<protein>
    <submittedName>
        <fullName evidence="1">RCG54828</fullName>
    </submittedName>
</protein>
<dbReference type="AlphaFoldDB" id="A6IJ72"/>
<evidence type="ECO:0000313" key="1">
    <source>
        <dbReference type="EMBL" id="EDL98792.1"/>
    </source>
</evidence>
<name>A6IJ72_RAT</name>
<evidence type="ECO:0000313" key="2">
    <source>
        <dbReference type="Proteomes" id="UP000234681"/>
    </source>
</evidence>
<organism evidence="1 2">
    <name type="scientific">Rattus norvegicus</name>
    <name type="common">Rat</name>
    <dbReference type="NCBI Taxonomy" id="10116"/>
    <lineage>
        <taxon>Eukaryota</taxon>
        <taxon>Metazoa</taxon>
        <taxon>Chordata</taxon>
        <taxon>Craniata</taxon>
        <taxon>Vertebrata</taxon>
        <taxon>Euteleostomi</taxon>
        <taxon>Mammalia</taxon>
        <taxon>Eutheria</taxon>
        <taxon>Euarchontoglires</taxon>
        <taxon>Glires</taxon>
        <taxon>Rodentia</taxon>
        <taxon>Myomorpha</taxon>
        <taxon>Muroidea</taxon>
        <taxon>Muridae</taxon>
        <taxon>Murinae</taxon>
        <taxon>Rattus</taxon>
    </lineage>
</organism>
<sequence>MFLSAPRWFSKNLLGELKTTCVAKEKGRFEHMAKVIMKTYIPRNGEPKRSSRAPMHPRDLLLPSCSVLSVAHKSKESIWLVS</sequence>
<accession>A6IJ72</accession>